<reference evidence="2 3" key="1">
    <citation type="submission" date="2019-11" db="EMBL/GenBank/DDBJ databases">
        <title>Comparative genomics of hydrocarbon-degrading Desulfosarcina strains.</title>
        <authorList>
            <person name="Watanabe M."/>
            <person name="Kojima H."/>
            <person name="Fukui M."/>
        </authorList>
    </citation>
    <scope>NUCLEOTIDE SEQUENCE [LARGE SCALE GENOMIC DNA]</scope>
    <source>
        <strain evidence="2 3">PL12</strain>
    </source>
</reference>
<evidence type="ECO:0000313" key="2">
    <source>
        <dbReference type="EMBL" id="BBO68935.1"/>
    </source>
</evidence>
<keyword evidence="1" id="KW-0812">Transmembrane</keyword>
<sequence length="209" mass="24020">MEILITSFSLLTLAVIVILIGTRGRPMRFITAFGETLAHVWENRGPMFWVSACVALVLAFLFFFYASPATRIGAEQPIAFSHRLHAGHKAIQCQFCHPYVGRSIHPGLPAVEKCLYCHNYIIANHPEIQKEHDYFNSDTPTPWVKVYELAEHVLFNHQRHIKKEIACESCHGEVRQMDRLKGERFKMGFCIQCHREKKVNLGCWLACHS</sequence>
<dbReference type="Gene3D" id="3.90.10.10">
    <property type="entry name" value="Cytochrome C3"/>
    <property type="match status" value="2"/>
</dbReference>
<protein>
    <submittedName>
        <fullName evidence="2">Uncharacterized protein</fullName>
    </submittedName>
</protein>
<dbReference type="SUPFAM" id="SSF48695">
    <property type="entry name" value="Multiheme cytochromes"/>
    <property type="match status" value="1"/>
</dbReference>
<keyword evidence="1" id="KW-1133">Transmembrane helix</keyword>
<feature type="transmembrane region" description="Helical" evidence="1">
    <location>
        <begin position="48"/>
        <end position="66"/>
    </location>
</feature>
<dbReference type="CDD" id="cd08168">
    <property type="entry name" value="Cytochrom_C3"/>
    <property type="match status" value="1"/>
</dbReference>
<name>A0A5K7YKL3_9BACT</name>
<dbReference type="Proteomes" id="UP000427906">
    <property type="component" value="Chromosome"/>
</dbReference>
<dbReference type="InterPro" id="IPR036280">
    <property type="entry name" value="Multihaem_cyt_sf"/>
</dbReference>
<proteinExistence type="predicted"/>
<keyword evidence="1" id="KW-0472">Membrane</keyword>
<dbReference type="AlphaFoldDB" id="A0A5K7YKL3"/>
<dbReference type="PANTHER" id="PTHR39425:SF1">
    <property type="entry name" value="CYTOCHROME C7-LIKE DOMAIN-CONTAINING PROTEIN"/>
    <property type="match status" value="1"/>
</dbReference>
<gene>
    <name evidence="2" type="ORF">DSCA_28650</name>
</gene>
<evidence type="ECO:0000313" key="3">
    <source>
        <dbReference type="Proteomes" id="UP000427906"/>
    </source>
</evidence>
<dbReference type="PANTHER" id="PTHR39425">
    <property type="entry name" value="LIPOPROTEIN CYTOCHROME C"/>
    <property type="match status" value="1"/>
</dbReference>
<organism evidence="2 3">
    <name type="scientific">Desulfosarcina alkanivorans</name>
    <dbReference type="NCBI Taxonomy" id="571177"/>
    <lineage>
        <taxon>Bacteria</taxon>
        <taxon>Pseudomonadati</taxon>
        <taxon>Thermodesulfobacteriota</taxon>
        <taxon>Desulfobacteria</taxon>
        <taxon>Desulfobacterales</taxon>
        <taxon>Desulfosarcinaceae</taxon>
        <taxon>Desulfosarcina</taxon>
    </lineage>
</organism>
<accession>A0A5K7YKL3</accession>
<dbReference type="EMBL" id="AP021874">
    <property type="protein sequence ID" value="BBO68935.1"/>
    <property type="molecule type" value="Genomic_DNA"/>
</dbReference>
<dbReference type="RefSeq" id="WP_231716488.1">
    <property type="nucleotide sequence ID" value="NZ_AP021874.1"/>
</dbReference>
<dbReference type="KEGG" id="dalk:DSCA_28650"/>
<evidence type="ECO:0000256" key="1">
    <source>
        <dbReference type="SAM" id="Phobius"/>
    </source>
</evidence>
<keyword evidence="3" id="KW-1185">Reference proteome</keyword>